<organism evidence="2 3">
    <name type="scientific">Aspergillus indologenus CBS 114.80</name>
    <dbReference type="NCBI Taxonomy" id="1450541"/>
    <lineage>
        <taxon>Eukaryota</taxon>
        <taxon>Fungi</taxon>
        <taxon>Dikarya</taxon>
        <taxon>Ascomycota</taxon>
        <taxon>Pezizomycotina</taxon>
        <taxon>Eurotiomycetes</taxon>
        <taxon>Eurotiomycetidae</taxon>
        <taxon>Eurotiales</taxon>
        <taxon>Aspergillaceae</taxon>
        <taxon>Aspergillus</taxon>
        <taxon>Aspergillus subgen. Circumdati</taxon>
    </lineage>
</organism>
<gene>
    <name evidence="2" type="ORF">BP00DRAFT_428748</name>
</gene>
<feature type="region of interest" description="Disordered" evidence="1">
    <location>
        <begin position="1"/>
        <end position="74"/>
    </location>
</feature>
<sequence length="74" mass="7977">MITAIPSRPPPIKRCGSPPSSTSTATHLVTEHSTVQPKPNEPPLTKPSHRSGSRLDLTSGRFFTKRTKAATATR</sequence>
<protein>
    <submittedName>
        <fullName evidence="2">Uncharacterized protein</fullName>
    </submittedName>
</protein>
<keyword evidence="3" id="KW-1185">Reference proteome</keyword>
<feature type="compositionally biased region" description="Polar residues" evidence="1">
    <location>
        <begin position="18"/>
        <end position="37"/>
    </location>
</feature>
<evidence type="ECO:0000313" key="3">
    <source>
        <dbReference type="Proteomes" id="UP000248817"/>
    </source>
</evidence>
<name>A0A2V5J3A6_9EURO</name>
<dbReference type="EMBL" id="KZ825555">
    <property type="protein sequence ID" value="PYI28136.1"/>
    <property type="molecule type" value="Genomic_DNA"/>
</dbReference>
<dbReference type="Proteomes" id="UP000248817">
    <property type="component" value="Unassembled WGS sequence"/>
</dbReference>
<evidence type="ECO:0000256" key="1">
    <source>
        <dbReference type="SAM" id="MobiDB-lite"/>
    </source>
</evidence>
<accession>A0A2V5J3A6</accession>
<proteinExistence type="predicted"/>
<dbReference type="AlphaFoldDB" id="A0A2V5J3A6"/>
<evidence type="ECO:0000313" key="2">
    <source>
        <dbReference type="EMBL" id="PYI28136.1"/>
    </source>
</evidence>
<reference evidence="2 3" key="1">
    <citation type="submission" date="2018-02" db="EMBL/GenBank/DDBJ databases">
        <title>The genomes of Aspergillus section Nigri reveals drivers in fungal speciation.</title>
        <authorList>
            <consortium name="DOE Joint Genome Institute"/>
            <person name="Vesth T.C."/>
            <person name="Nybo J."/>
            <person name="Theobald S."/>
            <person name="Brandl J."/>
            <person name="Frisvad J.C."/>
            <person name="Nielsen K.F."/>
            <person name="Lyhne E.K."/>
            <person name="Kogle M.E."/>
            <person name="Kuo A."/>
            <person name="Riley R."/>
            <person name="Clum A."/>
            <person name="Nolan M."/>
            <person name="Lipzen A."/>
            <person name="Salamov A."/>
            <person name="Henrissat B."/>
            <person name="Wiebenga A."/>
            <person name="De vries R.P."/>
            <person name="Grigoriev I.V."/>
            <person name="Mortensen U.H."/>
            <person name="Andersen M.R."/>
            <person name="Baker S.E."/>
        </authorList>
    </citation>
    <scope>NUCLEOTIDE SEQUENCE [LARGE SCALE GENOMIC DNA]</scope>
    <source>
        <strain evidence="2 3">CBS 114.80</strain>
    </source>
</reference>